<dbReference type="RefSeq" id="WP_168523426.1">
    <property type="nucleotide sequence ID" value="NZ_JAAXLS010000075.1"/>
</dbReference>
<protein>
    <recommendedName>
        <fullName evidence="5">DUF4131 domain-containing protein</fullName>
    </recommendedName>
</protein>
<dbReference type="EMBL" id="JAAXLS010000075">
    <property type="protein sequence ID" value="NKQ59034.1"/>
    <property type="molecule type" value="Genomic_DNA"/>
</dbReference>
<gene>
    <name evidence="3" type="ORF">HFP15_39950</name>
</gene>
<evidence type="ECO:0000256" key="2">
    <source>
        <dbReference type="SAM" id="Phobius"/>
    </source>
</evidence>
<organism evidence="3 4">
    <name type="scientific">Amycolatopsis acididurans</name>
    <dbReference type="NCBI Taxonomy" id="2724524"/>
    <lineage>
        <taxon>Bacteria</taxon>
        <taxon>Bacillati</taxon>
        <taxon>Actinomycetota</taxon>
        <taxon>Actinomycetes</taxon>
        <taxon>Pseudonocardiales</taxon>
        <taxon>Pseudonocardiaceae</taxon>
        <taxon>Amycolatopsis</taxon>
    </lineage>
</organism>
<feature type="transmembrane region" description="Helical" evidence="2">
    <location>
        <begin position="32"/>
        <end position="51"/>
    </location>
</feature>
<feature type="region of interest" description="Disordered" evidence="1">
    <location>
        <begin position="52"/>
        <end position="71"/>
    </location>
</feature>
<keyword evidence="4" id="KW-1185">Reference proteome</keyword>
<proteinExistence type="predicted"/>
<evidence type="ECO:0008006" key="5">
    <source>
        <dbReference type="Google" id="ProtNLM"/>
    </source>
</evidence>
<feature type="transmembrane region" description="Helical" evidence="2">
    <location>
        <begin position="7"/>
        <end position="26"/>
    </location>
</feature>
<dbReference type="Proteomes" id="UP000715441">
    <property type="component" value="Unassembled WGS sequence"/>
</dbReference>
<reference evidence="3 4" key="1">
    <citation type="submission" date="2020-04" db="EMBL/GenBank/DDBJ databases">
        <title>Novel species.</title>
        <authorList>
            <person name="Teo W.F.A."/>
            <person name="Lipun K."/>
            <person name="Srisuk N."/>
            <person name="Duangmal K."/>
        </authorList>
    </citation>
    <scope>NUCLEOTIDE SEQUENCE [LARGE SCALE GENOMIC DNA]</scope>
    <source>
        <strain evidence="3 4">K13G38</strain>
    </source>
</reference>
<sequence>MVRGFRPSWRLVLALVTGLAVLLVGLDLHLGVFLTLVLAVVAAALVGAYSGRRPGAPQARRRRREPERPQLRAGHEVITVRDLGGAFSEHVPAGTRGVITAAGWDGLHASFTIYGPLGSRQARCRVGPDDVRRI</sequence>
<comment type="caution">
    <text evidence="3">The sequence shown here is derived from an EMBL/GenBank/DDBJ whole genome shotgun (WGS) entry which is preliminary data.</text>
</comment>
<evidence type="ECO:0000313" key="3">
    <source>
        <dbReference type="EMBL" id="NKQ59034.1"/>
    </source>
</evidence>
<keyword evidence="2" id="KW-0812">Transmembrane</keyword>
<keyword evidence="2" id="KW-0472">Membrane</keyword>
<evidence type="ECO:0000313" key="4">
    <source>
        <dbReference type="Proteomes" id="UP000715441"/>
    </source>
</evidence>
<name>A0ABX1JJM8_9PSEU</name>
<evidence type="ECO:0000256" key="1">
    <source>
        <dbReference type="SAM" id="MobiDB-lite"/>
    </source>
</evidence>
<keyword evidence="2" id="KW-1133">Transmembrane helix</keyword>
<accession>A0ABX1JJM8</accession>